<name>A0ABQ5ENH2_9ASTR</name>
<reference evidence="1" key="1">
    <citation type="journal article" date="2022" name="Int. J. Mol. Sci.">
        <title>Draft Genome of Tanacetum Coccineum: Genomic Comparison of Closely Related Tanacetum-Family Plants.</title>
        <authorList>
            <person name="Yamashiro T."/>
            <person name="Shiraishi A."/>
            <person name="Nakayama K."/>
            <person name="Satake H."/>
        </authorList>
    </citation>
    <scope>NUCLEOTIDE SEQUENCE</scope>
</reference>
<evidence type="ECO:0000313" key="1">
    <source>
        <dbReference type="EMBL" id="GJT52456.1"/>
    </source>
</evidence>
<protein>
    <submittedName>
        <fullName evidence="1">Uncharacterized protein</fullName>
    </submittedName>
</protein>
<dbReference type="Proteomes" id="UP001151760">
    <property type="component" value="Unassembled WGS sequence"/>
</dbReference>
<sequence length="189" mass="22016">MTKTIEQYMSKTRGDYGSGVTRPTINQDTYFELKGQFLKELRDNTFSGSEHEDANEHIKKVLEIVDLFHIPKVTQDHIMLRAFLVSITRAARRWLSLARKRVWEPAQLYRDKSSRPSQIDLNAKADFSGIRRIGCGLYAVSLTQHRSILSETIPFPNRLQNFSYDDWRKAQNVKILDAYDHTLPQKEKT</sequence>
<keyword evidence="2" id="KW-1185">Reference proteome</keyword>
<reference evidence="1" key="2">
    <citation type="submission" date="2022-01" db="EMBL/GenBank/DDBJ databases">
        <authorList>
            <person name="Yamashiro T."/>
            <person name="Shiraishi A."/>
            <person name="Satake H."/>
            <person name="Nakayama K."/>
        </authorList>
    </citation>
    <scope>NUCLEOTIDE SEQUENCE</scope>
</reference>
<accession>A0ABQ5ENH2</accession>
<organism evidence="1 2">
    <name type="scientific">Tanacetum coccineum</name>
    <dbReference type="NCBI Taxonomy" id="301880"/>
    <lineage>
        <taxon>Eukaryota</taxon>
        <taxon>Viridiplantae</taxon>
        <taxon>Streptophyta</taxon>
        <taxon>Embryophyta</taxon>
        <taxon>Tracheophyta</taxon>
        <taxon>Spermatophyta</taxon>
        <taxon>Magnoliopsida</taxon>
        <taxon>eudicotyledons</taxon>
        <taxon>Gunneridae</taxon>
        <taxon>Pentapetalae</taxon>
        <taxon>asterids</taxon>
        <taxon>campanulids</taxon>
        <taxon>Asterales</taxon>
        <taxon>Asteraceae</taxon>
        <taxon>Asteroideae</taxon>
        <taxon>Anthemideae</taxon>
        <taxon>Anthemidinae</taxon>
        <taxon>Tanacetum</taxon>
    </lineage>
</organism>
<dbReference type="EMBL" id="BQNB010016498">
    <property type="protein sequence ID" value="GJT52456.1"/>
    <property type="molecule type" value="Genomic_DNA"/>
</dbReference>
<comment type="caution">
    <text evidence="1">The sequence shown here is derived from an EMBL/GenBank/DDBJ whole genome shotgun (WGS) entry which is preliminary data.</text>
</comment>
<gene>
    <name evidence="1" type="ORF">Tco_0978613</name>
</gene>
<proteinExistence type="predicted"/>
<evidence type="ECO:0000313" key="2">
    <source>
        <dbReference type="Proteomes" id="UP001151760"/>
    </source>
</evidence>